<dbReference type="InterPro" id="IPR036282">
    <property type="entry name" value="Glutathione-S-Trfase_C_sf"/>
</dbReference>
<evidence type="ECO:0000259" key="6">
    <source>
        <dbReference type="PROSITE" id="PS50405"/>
    </source>
</evidence>
<dbReference type="OrthoDB" id="249703at2759"/>
<dbReference type="GO" id="GO:0004364">
    <property type="term" value="F:glutathione transferase activity"/>
    <property type="evidence" value="ECO:0007669"/>
    <property type="project" value="UniProtKB-EC"/>
</dbReference>
<proteinExistence type="inferred from homology"/>
<dbReference type="PANTHER" id="PTHR43900">
    <property type="entry name" value="GLUTATHIONE S-TRANSFERASE RHO"/>
    <property type="match status" value="1"/>
</dbReference>
<protein>
    <recommendedName>
        <fullName evidence="2">glutathione transferase</fullName>
        <ecNumber evidence="2">2.5.1.18</ecNumber>
    </recommendedName>
</protein>
<dbReference type="AlphaFoldDB" id="A0A5C3L5H3"/>
<evidence type="ECO:0000313" key="8">
    <source>
        <dbReference type="Proteomes" id="UP000307440"/>
    </source>
</evidence>
<dbReference type="SUPFAM" id="SSF47616">
    <property type="entry name" value="GST C-terminal domain-like"/>
    <property type="match status" value="1"/>
</dbReference>
<dbReference type="InterPro" id="IPR040079">
    <property type="entry name" value="Glutathione_S-Trfase"/>
</dbReference>
<dbReference type="GO" id="GO:0006749">
    <property type="term" value="P:glutathione metabolic process"/>
    <property type="evidence" value="ECO:0007669"/>
    <property type="project" value="TreeGrafter"/>
</dbReference>
<dbReference type="Pfam" id="PF02798">
    <property type="entry name" value="GST_N"/>
    <property type="match status" value="1"/>
</dbReference>
<keyword evidence="8" id="KW-1185">Reference proteome</keyword>
<feature type="domain" description="GST N-terminal" evidence="5">
    <location>
        <begin position="1"/>
        <end position="82"/>
    </location>
</feature>
<dbReference type="InterPro" id="IPR036249">
    <property type="entry name" value="Thioredoxin-like_sf"/>
</dbReference>
<comment type="similarity">
    <text evidence="1">Belongs to the GST superfamily. Phi family.</text>
</comment>
<dbReference type="PROSITE" id="PS50404">
    <property type="entry name" value="GST_NTER"/>
    <property type="match status" value="1"/>
</dbReference>
<dbReference type="PROSITE" id="PS50405">
    <property type="entry name" value="GST_CTER"/>
    <property type="match status" value="1"/>
</dbReference>
<gene>
    <name evidence="7" type="ORF">FA15DRAFT_585370</name>
</gene>
<evidence type="ECO:0000256" key="1">
    <source>
        <dbReference type="ARBA" id="ARBA00010128"/>
    </source>
</evidence>
<dbReference type="GO" id="GO:0005737">
    <property type="term" value="C:cytoplasm"/>
    <property type="evidence" value="ECO:0007669"/>
    <property type="project" value="TreeGrafter"/>
</dbReference>
<dbReference type="InterPro" id="IPR010987">
    <property type="entry name" value="Glutathione-S-Trfase_C-like"/>
</dbReference>
<dbReference type="FunFam" id="1.20.1050.10:FF:000004">
    <property type="entry name" value="Glutathione S-transferase F2"/>
    <property type="match status" value="1"/>
</dbReference>
<comment type="catalytic activity">
    <reaction evidence="4">
        <text>RX + glutathione = an S-substituted glutathione + a halide anion + H(+)</text>
        <dbReference type="Rhea" id="RHEA:16437"/>
        <dbReference type="ChEBI" id="CHEBI:15378"/>
        <dbReference type="ChEBI" id="CHEBI:16042"/>
        <dbReference type="ChEBI" id="CHEBI:17792"/>
        <dbReference type="ChEBI" id="CHEBI:57925"/>
        <dbReference type="ChEBI" id="CHEBI:90779"/>
        <dbReference type="EC" id="2.5.1.18"/>
    </reaction>
</comment>
<dbReference type="GO" id="GO:0009636">
    <property type="term" value="P:response to toxic substance"/>
    <property type="evidence" value="ECO:0007669"/>
    <property type="project" value="UniProtKB-ARBA"/>
</dbReference>
<dbReference type="Gene3D" id="3.40.30.10">
    <property type="entry name" value="Glutaredoxin"/>
    <property type="match status" value="1"/>
</dbReference>
<dbReference type="FunFam" id="3.40.30.10:FF:000016">
    <property type="entry name" value="Glutathione S-transferase F2"/>
    <property type="match status" value="1"/>
</dbReference>
<dbReference type="SFLD" id="SFLDG01154">
    <property type="entry name" value="Main.5:_Phi-like"/>
    <property type="match status" value="1"/>
</dbReference>
<dbReference type="SUPFAM" id="SSF52833">
    <property type="entry name" value="Thioredoxin-like"/>
    <property type="match status" value="1"/>
</dbReference>
<feature type="domain" description="GST C-terminal" evidence="6">
    <location>
        <begin position="89"/>
        <end position="216"/>
    </location>
</feature>
<dbReference type="CDD" id="cd03053">
    <property type="entry name" value="GST_N_Phi"/>
    <property type="match status" value="1"/>
</dbReference>
<keyword evidence="3 7" id="KW-0808">Transferase</keyword>
<dbReference type="Pfam" id="PF00043">
    <property type="entry name" value="GST_C"/>
    <property type="match status" value="1"/>
</dbReference>
<dbReference type="Gene3D" id="1.20.1050.10">
    <property type="match status" value="1"/>
</dbReference>
<dbReference type="EMBL" id="ML210160">
    <property type="protein sequence ID" value="TFK27958.1"/>
    <property type="molecule type" value="Genomic_DNA"/>
</dbReference>
<dbReference type="InterPro" id="IPR004045">
    <property type="entry name" value="Glutathione_S-Trfase_N"/>
</dbReference>
<organism evidence="7 8">
    <name type="scientific">Coprinopsis marcescibilis</name>
    <name type="common">Agaric fungus</name>
    <name type="synonym">Psathyrella marcescibilis</name>
    <dbReference type="NCBI Taxonomy" id="230819"/>
    <lineage>
        <taxon>Eukaryota</taxon>
        <taxon>Fungi</taxon>
        <taxon>Dikarya</taxon>
        <taxon>Basidiomycota</taxon>
        <taxon>Agaricomycotina</taxon>
        <taxon>Agaricomycetes</taxon>
        <taxon>Agaricomycetidae</taxon>
        <taxon>Agaricales</taxon>
        <taxon>Agaricineae</taxon>
        <taxon>Psathyrellaceae</taxon>
        <taxon>Coprinopsis</taxon>
    </lineage>
</organism>
<evidence type="ECO:0000313" key="7">
    <source>
        <dbReference type="EMBL" id="TFK27958.1"/>
    </source>
</evidence>
<dbReference type="STRING" id="230819.A0A5C3L5H3"/>
<reference evidence="7 8" key="1">
    <citation type="journal article" date="2019" name="Nat. Ecol. Evol.">
        <title>Megaphylogeny resolves global patterns of mushroom evolution.</title>
        <authorList>
            <person name="Varga T."/>
            <person name="Krizsan K."/>
            <person name="Foldi C."/>
            <person name="Dima B."/>
            <person name="Sanchez-Garcia M."/>
            <person name="Sanchez-Ramirez S."/>
            <person name="Szollosi G.J."/>
            <person name="Szarkandi J.G."/>
            <person name="Papp V."/>
            <person name="Albert L."/>
            <person name="Andreopoulos W."/>
            <person name="Angelini C."/>
            <person name="Antonin V."/>
            <person name="Barry K.W."/>
            <person name="Bougher N.L."/>
            <person name="Buchanan P."/>
            <person name="Buyck B."/>
            <person name="Bense V."/>
            <person name="Catcheside P."/>
            <person name="Chovatia M."/>
            <person name="Cooper J."/>
            <person name="Damon W."/>
            <person name="Desjardin D."/>
            <person name="Finy P."/>
            <person name="Geml J."/>
            <person name="Haridas S."/>
            <person name="Hughes K."/>
            <person name="Justo A."/>
            <person name="Karasinski D."/>
            <person name="Kautmanova I."/>
            <person name="Kiss B."/>
            <person name="Kocsube S."/>
            <person name="Kotiranta H."/>
            <person name="LaButti K.M."/>
            <person name="Lechner B.E."/>
            <person name="Liimatainen K."/>
            <person name="Lipzen A."/>
            <person name="Lukacs Z."/>
            <person name="Mihaltcheva S."/>
            <person name="Morgado L.N."/>
            <person name="Niskanen T."/>
            <person name="Noordeloos M.E."/>
            <person name="Ohm R.A."/>
            <person name="Ortiz-Santana B."/>
            <person name="Ovrebo C."/>
            <person name="Racz N."/>
            <person name="Riley R."/>
            <person name="Savchenko A."/>
            <person name="Shiryaev A."/>
            <person name="Soop K."/>
            <person name="Spirin V."/>
            <person name="Szebenyi C."/>
            <person name="Tomsovsky M."/>
            <person name="Tulloss R.E."/>
            <person name="Uehling J."/>
            <person name="Grigoriev I.V."/>
            <person name="Vagvolgyi C."/>
            <person name="Papp T."/>
            <person name="Martin F.M."/>
            <person name="Miettinen O."/>
            <person name="Hibbett D.S."/>
            <person name="Nagy L.G."/>
        </authorList>
    </citation>
    <scope>NUCLEOTIDE SEQUENCE [LARGE SCALE GENOMIC DNA]</scope>
    <source>
        <strain evidence="7 8">CBS 121175</strain>
    </source>
</reference>
<dbReference type="GO" id="GO:0043295">
    <property type="term" value="F:glutathione binding"/>
    <property type="evidence" value="ECO:0007669"/>
    <property type="project" value="TreeGrafter"/>
</dbReference>
<evidence type="ECO:0000256" key="3">
    <source>
        <dbReference type="ARBA" id="ARBA00022679"/>
    </source>
</evidence>
<dbReference type="SFLD" id="SFLDG00358">
    <property type="entry name" value="Main_(cytGST)"/>
    <property type="match status" value="1"/>
</dbReference>
<dbReference type="PANTHER" id="PTHR43900:SF3">
    <property type="entry name" value="GLUTATHIONE S-TRANSFERASE RHO"/>
    <property type="match status" value="1"/>
</dbReference>
<evidence type="ECO:0000256" key="2">
    <source>
        <dbReference type="ARBA" id="ARBA00012452"/>
    </source>
</evidence>
<dbReference type="InterPro" id="IPR004046">
    <property type="entry name" value="GST_C"/>
</dbReference>
<dbReference type="EC" id="2.5.1.18" evidence="2"/>
<name>A0A5C3L5H3_COPMA</name>
<dbReference type="SFLD" id="SFLDS00019">
    <property type="entry name" value="Glutathione_Transferase_(cytos"/>
    <property type="match status" value="1"/>
</dbReference>
<dbReference type="Proteomes" id="UP000307440">
    <property type="component" value="Unassembled WGS sequence"/>
</dbReference>
<evidence type="ECO:0000256" key="4">
    <source>
        <dbReference type="ARBA" id="ARBA00047960"/>
    </source>
</evidence>
<evidence type="ECO:0000259" key="5">
    <source>
        <dbReference type="PROSITE" id="PS50404"/>
    </source>
</evidence>
<sequence length="216" mass="24093">MVLTLYGNANSTCTKRVANVLHYKQVPFEFVSIDFAKGEHKSPEFLKKQPFGQVPYVDDDGFIIYESRAIARYIAEKYAGQGRELIPKDLKKKALFEQAASVEGSNFDPYASGIVYEKIFKGFHGQQTNEETVKAHTEKLEAKLAVYDSILANQKYLAGDELTLADLFHLPYGALLPASGNNSIDKFPNVKRWWDDLTSQPSWKAIAGGVSSVAAY</sequence>
<accession>A0A5C3L5H3</accession>